<dbReference type="Proteomes" id="UP000292957">
    <property type="component" value="Unassembled WGS sequence"/>
</dbReference>
<evidence type="ECO:0000259" key="2">
    <source>
        <dbReference type="PROSITE" id="PS51673"/>
    </source>
</evidence>
<dbReference type="PANTHER" id="PTHR31796:SF2">
    <property type="entry name" value="SUZ DOMAIN-CONTAINING PROTEIN 1"/>
    <property type="match status" value="1"/>
</dbReference>
<feature type="compositionally biased region" description="Basic and acidic residues" evidence="1">
    <location>
        <begin position="48"/>
        <end position="62"/>
    </location>
</feature>
<dbReference type="InterPro" id="IPR039228">
    <property type="entry name" value="SZRD1"/>
</dbReference>
<organism evidence="3">
    <name type="scientific">Dichomitus squalens</name>
    <dbReference type="NCBI Taxonomy" id="114155"/>
    <lineage>
        <taxon>Eukaryota</taxon>
        <taxon>Fungi</taxon>
        <taxon>Dikarya</taxon>
        <taxon>Basidiomycota</taxon>
        <taxon>Agaricomycotina</taxon>
        <taxon>Agaricomycetes</taxon>
        <taxon>Polyporales</taxon>
        <taxon>Polyporaceae</taxon>
        <taxon>Dichomitus</taxon>
    </lineage>
</organism>
<dbReference type="PROSITE" id="PS51673">
    <property type="entry name" value="SUZ"/>
    <property type="match status" value="1"/>
</dbReference>
<name>A0A4Q9MB04_9APHY</name>
<feature type="compositionally biased region" description="Gly residues" evidence="1">
    <location>
        <begin position="183"/>
        <end position="192"/>
    </location>
</feature>
<proteinExistence type="predicted"/>
<feature type="compositionally biased region" description="Basic residues" evidence="1">
    <location>
        <begin position="195"/>
        <end position="207"/>
    </location>
</feature>
<sequence>MSSAQSKIQNDSWGSPAATSIQGRLKPTSDHIRDDWDDDKDELGDLEDPQKVWEEANKRARMPELVIAGSSTSGPSVTSPPPAAFQPVLRILKRPIATPSPSSPPSSVSASSSPSSNAPSGTYAEREARYQAARDRIFGDSSPSSDTPGESGLQPPQALKKSPPPVEITREPKGPPIAQAGADGRGQGGDIRGFGSRRGKRKGAGQP</sequence>
<evidence type="ECO:0000256" key="1">
    <source>
        <dbReference type="SAM" id="MobiDB-lite"/>
    </source>
</evidence>
<dbReference type="Pfam" id="PF12752">
    <property type="entry name" value="SUZ"/>
    <property type="match status" value="1"/>
</dbReference>
<dbReference type="EMBL" id="ML143505">
    <property type="protein sequence ID" value="TBU23428.1"/>
    <property type="molecule type" value="Genomic_DNA"/>
</dbReference>
<feature type="compositionally biased region" description="Basic and acidic residues" evidence="1">
    <location>
        <begin position="124"/>
        <end position="138"/>
    </location>
</feature>
<accession>A0A4Q9MB04</accession>
<feature type="compositionally biased region" description="Polar residues" evidence="1">
    <location>
        <begin position="1"/>
        <end position="22"/>
    </location>
</feature>
<reference evidence="3" key="1">
    <citation type="submission" date="2019-01" db="EMBL/GenBank/DDBJ databases">
        <title>Draft genome sequences of three monokaryotic isolates of the white-rot basidiomycete fungus Dichomitus squalens.</title>
        <authorList>
            <consortium name="DOE Joint Genome Institute"/>
            <person name="Lopez S.C."/>
            <person name="Andreopoulos B."/>
            <person name="Pangilinan J."/>
            <person name="Lipzen A."/>
            <person name="Riley R."/>
            <person name="Ahrendt S."/>
            <person name="Ng V."/>
            <person name="Barry K."/>
            <person name="Daum C."/>
            <person name="Grigoriev I.V."/>
            <person name="Hilden K.S."/>
            <person name="Makela M.R."/>
            <person name="de Vries R.P."/>
        </authorList>
    </citation>
    <scope>NUCLEOTIDE SEQUENCE [LARGE SCALE GENOMIC DNA]</scope>
    <source>
        <strain evidence="3">OM18370.1</strain>
    </source>
</reference>
<feature type="region of interest" description="Disordered" evidence="1">
    <location>
        <begin position="1"/>
        <end position="207"/>
    </location>
</feature>
<feature type="compositionally biased region" description="Low complexity" evidence="1">
    <location>
        <begin position="105"/>
        <end position="120"/>
    </location>
</feature>
<dbReference type="AlphaFoldDB" id="A0A4Q9MB04"/>
<dbReference type="PANTHER" id="PTHR31796">
    <property type="entry name" value="SUZ DOMAIN-CONTAINING PROTEIN 1"/>
    <property type="match status" value="1"/>
</dbReference>
<protein>
    <recommendedName>
        <fullName evidence="2">SUZ domain-containing protein</fullName>
    </recommendedName>
</protein>
<dbReference type="OrthoDB" id="5373615at2759"/>
<feature type="compositionally biased region" description="Acidic residues" evidence="1">
    <location>
        <begin position="35"/>
        <end position="47"/>
    </location>
</feature>
<gene>
    <name evidence="3" type="ORF">BD311DRAFT_781694</name>
</gene>
<feature type="domain" description="SUZ" evidence="2">
    <location>
        <begin position="61"/>
        <end position="142"/>
    </location>
</feature>
<evidence type="ECO:0000313" key="3">
    <source>
        <dbReference type="EMBL" id="TBU23428.1"/>
    </source>
</evidence>
<dbReference type="InterPro" id="IPR024771">
    <property type="entry name" value="SUZ"/>
</dbReference>